<protein>
    <submittedName>
        <fullName evidence="7">Putative DNA-binding protein ESCAROLA</fullName>
    </submittedName>
</protein>
<proteinExistence type="predicted"/>
<sequence>SPSRSPPPKKPRGRPSGSKNKRKIISFPMAQLSEPFLRLVIINVNLGRDIIKPILEIAHRGHVNLTVLSTSGTVTKVTLHNSLHGDVALTLHGPFTLLSLNNSYLFNNHYNLNYRVTLPLPLSFRINLSNSRGQVTSGAIGN</sequence>
<keyword evidence="4" id="KW-0539">Nucleus</keyword>
<keyword evidence="3" id="KW-0804">Transcription</keyword>
<dbReference type="PROSITE" id="PS51742">
    <property type="entry name" value="PPC"/>
    <property type="match status" value="1"/>
</dbReference>
<dbReference type="GO" id="GO:0003680">
    <property type="term" value="F:minor groove of adenine-thymine-rich DNA binding"/>
    <property type="evidence" value="ECO:0007669"/>
    <property type="project" value="InterPro"/>
</dbReference>
<accession>A0A0B2PRQ3</accession>
<evidence type="ECO:0000256" key="1">
    <source>
        <dbReference type="ARBA" id="ARBA00023015"/>
    </source>
</evidence>
<evidence type="ECO:0000256" key="3">
    <source>
        <dbReference type="ARBA" id="ARBA00023163"/>
    </source>
</evidence>
<evidence type="ECO:0000256" key="2">
    <source>
        <dbReference type="ARBA" id="ARBA00023125"/>
    </source>
</evidence>
<dbReference type="InterPro" id="IPR005175">
    <property type="entry name" value="PPC_dom"/>
</dbReference>
<feature type="domain" description="PPC" evidence="6">
    <location>
        <begin position="34"/>
        <end position="142"/>
    </location>
</feature>
<dbReference type="PANTHER" id="PTHR31100">
    <property type="entry name" value="AT-HOOK MOTIF NUCLEAR-LOCALIZED PROTEIN 15"/>
    <property type="match status" value="1"/>
</dbReference>
<keyword evidence="2 7" id="KW-0238">DNA-binding</keyword>
<reference evidence="7" key="1">
    <citation type="submission" date="2014-07" db="EMBL/GenBank/DDBJ databases">
        <title>Identification of a novel salt tolerance gene in wild soybean by whole-genome sequencing.</title>
        <authorList>
            <person name="Lam H.-M."/>
            <person name="Qi X."/>
            <person name="Li M.-W."/>
            <person name="Liu X."/>
            <person name="Xie M."/>
            <person name="Ni M."/>
            <person name="Xu X."/>
        </authorList>
    </citation>
    <scope>NUCLEOTIDE SEQUENCE [LARGE SCALE GENOMIC DNA]</scope>
    <source>
        <tissue evidence="7">Root</tissue>
    </source>
</reference>
<dbReference type="EMBL" id="KN664626">
    <property type="protein sequence ID" value="KHN10354.1"/>
    <property type="molecule type" value="Genomic_DNA"/>
</dbReference>
<dbReference type="PANTHER" id="PTHR31100:SF63">
    <property type="entry name" value="AT-HOOK MOTIF NUCLEAR-LOCALIZED PROTEIN"/>
    <property type="match status" value="1"/>
</dbReference>
<dbReference type="Proteomes" id="UP000053555">
    <property type="component" value="Unassembled WGS sequence"/>
</dbReference>
<name>A0A0B2PRQ3_GLYSO</name>
<dbReference type="Pfam" id="PF03479">
    <property type="entry name" value="PCC"/>
    <property type="match status" value="1"/>
</dbReference>
<keyword evidence="1" id="KW-0805">Transcription regulation</keyword>
<evidence type="ECO:0000256" key="5">
    <source>
        <dbReference type="SAM" id="MobiDB-lite"/>
    </source>
</evidence>
<feature type="region of interest" description="Disordered" evidence="5">
    <location>
        <begin position="1"/>
        <end position="21"/>
    </location>
</feature>
<dbReference type="GO" id="GO:0003700">
    <property type="term" value="F:DNA-binding transcription factor activity"/>
    <property type="evidence" value="ECO:0007669"/>
    <property type="project" value="TreeGrafter"/>
</dbReference>
<feature type="non-terminal residue" evidence="7">
    <location>
        <position position="1"/>
    </location>
</feature>
<evidence type="ECO:0000256" key="4">
    <source>
        <dbReference type="ARBA" id="ARBA00023242"/>
    </source>
</evidence>
<evidence type="ECO:0000259" key="6">
    <source>
        <dbReference type="PROSITE" id="PS51742"/>
    </source>
</evidence>
<dbReference type="InterPro" id="IPR014476">
    <property type="entry name" value="AHL15-29"/>
</dbReference>
<evidence type="ECO:0000313" key="7">
    <source>
        <dbReference type="EMBL" id="KHN10354.1"/>
    </source>
</evidence>
<dbReference type="Gene3D" id="3.30.1330.80">
    <property type="entry name" value="Hypothetical protein, similar to alpha- acetolactate decarboxylase, domain 2"/>
    <property type="match status" value="1"/>
</dbReference>
<feature type="compositionally biased region" description="Basic residues" evidence="5">
    <location>
        <begin position="7"/>
        <end position="21"/>
    </location>
</feature>
<dbReference type="AlphaFoldDB" id="A0A0B2PRQ3"/>
<gene>
    <name evidence="7" type="ORF">glysoja_043011</name>
</gene>
<dbReference type="GO" id="GO:0005634">
    <property type="term" value="C:nucleus"/>
    <property type="evidence" value="ECO:0007669"/>
    <property type="project" value="TreeGrafter"/>
</dbReference>
<dbReference type="SUPFAM" id="SSF117856">
    <property type="entry name" value="AF0104/ALDC/Ptd012-like"/>
    <property type="match status" value="1"/>
</dbReference>
<organism evidence="7">
    <name type="scientific">Glycine soja</name>
    <name type="common">Wild soybean</name>
    <dbReference type="NCBI Taxonomy" id="3848"/>
    <lineage>
        <taxon>Eukaryota</taxon>
        <taxon>Viridiplantae</taxon>
        <taxon>Streptophyta</taxon>
        <taxon>Embryophyta</taxon>
        <taxon>Tracheophyta</taxon>
        <taxon>Spermatophyta</taxon>
        <taxon>Magnoliopsida</taxon>
        <taxon>eudicotyledons</taxon>
        <taxon>Gunneridae</taxon>
        <taxon>Pentapetalae</taxon>
        <taxon>rosids</taxon>
        <taxon>fabids</taxon>
        <taxon>Fabales</taxon>
        <taxon>Fabaceae</taxon>
        <taxon>Papilionoideae</taxon>
        <taxon>50 kb inversion clade</taxon>
        <taxon>NPAAA clade</taxon>
        <taxon>indigoferoid/millettioid clade</taxon>
        <taxon>Phaseoleae</taxon>
        <taxon>Glycine</taxon>
        <taxon>Glycine subgen. Soja</taxon>
    </lineage>
</organism>